<dbReference type="InterPro" id="IPR057326">
    <property type="entry name" value="KR_dom"/>
</dbReference>
<evidence type="ECO:0000256" key="7">
    <source>
        <dbReference type="PROSITE-ProRule" id="PRU01363"/>
    </source>
</evidence>
<dbReference type="PROSITE" id="PS50075">
    <property type="entry name" value="CARRIER"/>
    <property type="match status" value="1"/>
</dbReference>
<dbReference type="Pfam" id="PF14765">
    <property type="entry name" value="PS-DH"/>
    <property type="match status" value="1"/>
</dbReference>
<dbReference type="GO" id="GO:0004312">
    <property type="term" value="F:fatty acid synthase activity"/>
    <property type="evidence" value="ECO:0007669"/>
    <property type="project" value="TreeGrafter"/>
</dbReference>
<accession>A0AAD7XM21</accession>
<feature type="region of interest" description="Disordered" evidence="8">
    <location>
        <begin position="801"/>
        <end position="841"/>
    </location>
</feature>
<proteinExistence type="predicted"/>
<dbReference type="Pfam" id="PF16197">
    <property type="entry name" value="KAsynt_C_assoc"/>
    <property type="match status" value="1"/>
</dbReference>
<feature type="domain" description="PKS/mFAS DH" evidence="11">
    <location>
        <begin position="980"/>
        <end position="1267"/>
    </location>
</feature>
<dbReference type="InterPro" id="IPR029063">
    <property type="entry name" value="SAM-dependent_MTases_sf"/>
</dbReference>
<dbReference type="InterPro" id="IPR049900">
    <property type="entry name" value="PKS_mFAS_DH"/>
</dbReference>
<dbReference type="InterPro" id="IPR011032">
    <property type="entry name" value="GroES-like_sf"/>
</dbReference>
<evidence type="ECO:0000259" key="9">
    <source>
        <dbReference type="PROSITE" id="PS50075"/>
    </source>
</evidence>
<dbReference type="InterPro" id="IPR014030">
    <property type="entry name" value="Ketoacyl_synth_N"/>
</dbReference>
<dbReference type="InterPro" id="IPR042104">
    <property type="entry name" value="PKS_dehydratase_sf"/>
</dbReference>
<evidence type="ECO:0000256" key="6">
    <source>
        <dbReference type="ARBA" id="ARBA00023315"/>
    </source>
</evidence>
<comment type="caution">
    <text evidence="12">The sequence shown here is derived from an EMBL/GenBank/DDBJ whole genome shotgun (WGS) entry which is preliminary data.</text>
</comment>
<dbReference type="InterPro" id="IPR016039">
    <property type="entry name" value="Thiolase-like"/>
</dbReference>
<dbReference type="InterPro" id="IPR032821">
    <property type="entry name" value="PKS_assoc"/>
</dbReference>
<feature type="region of interest" description="C-terminal hotdog fold" evidence="7">
    <location>
        <begin position="1120"/>
        <end position="1267"/>
    </location>
</feature>
<dbReference type="Gene3D" id="3.40.47.10">
    <property type="match status" value="1"/>
</dbReference>
<dbReference type="InterPro" id="IPR020843">
    <property type="entry name" value="ER"/>
</dbReference>
<dbReference type="SMART" id="SM00829">
    <property type="entry name" value="PKS_ER"/>
    <property type="match status" value="1"/>
</dbReference>
<dbReference type="PROSITE" id="PS00606">
    <property type="entry name" value="KS3_1"/>
    <property type="match status" value="1"/>
</dbReference>
<feature type="compositionally biased region" description="Low complexity" evidence="8">
    <location>
        <begin position="820"/>
        <end position="832"/>
    </location>
</feature>
<dbReference type="InterPro" id="IPR018201">
    <property type="entry name" value="Ketoacyl_synth_AS"/>
</dbReference>
<dbReference type="Pfam" id="PF00698">
    <property type="entry name" value="Acyl_transf_1"/>
    <property type="match status" value="1"/>
</dbReference>
<organism evidence="12 13">
    <name type="scientific">Chrysophaeum taylorii</name>
    <dbReference type="NCBI Taxonomy" id="2483200"/>
    <lineage>
        <taxon>Eukaryota</taxon>
        <taxon>Sar</taxon>
        <taxon>Stramenopiles</taxon>
        <taxon>Ochrophyta</taxon>
        <taxon>Pelagophyceae</taxon>
        <taxon>Pelagomonadales</taxon>
        <taxon>Pelagomonadaceae</taxon>
        <taxon>Chrysophaeum</taxon>
    </lineage>
</organism>
<dbReference type="GO" id="GO:0016491">
    <property type="term" value="F:oxidoreductase activity"/>
    <property type="evidence" value="ECO:0007669"/>
    <property type="project" value="InterPro"/>
</dbReference>
<dbReference type="Pfam" id="PF08659">
    <property type="entry name" value="KR"/>
    <property type="match status" value="1"/>
</dbReference>
<dbReference type="PANTHER" id="PTHR43775:SF37">
    <property type="entry name" value="SI:DKEY-61P9.11"/>
    <property type="match status" value="1"/>
</dbReference>
<dbReference type="SUPFAM" id="SSF53335">
    <property type="entry name" value="S-adenosyl-L-methionine-dependent methyltransferases"/>
    <property type="match status" value="1"/>
</dbReference>
<dbReference type="CDD" id="cd02440">
    <property type="entry name" value="AdoMet_MTases"/>
    <property type="match status" value="1"/>
</dbReference>
<dbReference type="InterPro" id="IPR014031">
    <property type="entry name" value="Ketoacyl_synth_C"/>
</dbReference>
<feature type="active site" description="Proton donor; for dehydratase activity" evidence="7">
    <location>
        <position position="1180"/>
    </location>
</feature>
<name>A0AAD7XM21_9STRA</name>
<dbReference type="InterPro" id="IPR013149">
    <property type="entry name" value="ADH-like_C"/>
</dbReference>
<gene>
    <name evidence="12" type="ORF">CTAYLR_004256</name>
</gene>
<feature type="region of interest" description="N-terminal hotdog fold" evidence="7">
    <location>
        <begin position="980"/>
        <end position="1103"/>
    </location>
</feature>
<dbReference type="SMART" id="SM00826">
    <property type="entry name" value="PKS_DH"/>
    <property type="match status" value="1"/>
</dbReference>
<feature type="region of interest" description="Disordered" evidence="8">
    <location>
        <begin position="432"/>
        <end position="455"/>
    </location>
</feature>
<dbReference type="PROSITE" id="PS52019">
    <property type="entry name" value="PKS_MFAS_DH"/>
    <property type="match status" value="1"/>
</dbReference>
<feature type="active site" description="Proton acceptor; for dehydratase activity" evidence="7">
    <location>
        <position position="1014"/>
    </location>
</feature>
<evidence type="ECO:0000256" key="8">
    <source>
        <dbReference type="SAM" id="MobiDB-lite"/>
    </source>
</evidence>
<feature type="compositionally biased region" description="Acidic residues" evidence="8">
    <location>
        <begin position="432"/>
        <end position="442"/>
    </location>
</feature>
<dbReference type="InterPro" id="IPR016036">
    <property type="entry name" value="Malonyl_transacylase_ACP-bd"/>
</dbReference>
<dbReference type="Pfam" id="PF21089">
    <property type="entry name" value="PKS_DH_N"/>
    <property type="match status" value="1"/>
</dbReference>
<evidence type="ECO:0000256" key="4">
    <source>
        <dbReference type="ARBA" id="ARBA00022857"/>
    </source>
</evidence>
<dbReference type="GO" id="GO:0044550">
    <property type="term" value="P:secondary metabolite biosynthetic process"/>
    <property type="evidence" value="ECO:0007669"/>
    <property type="project" value="UniProtKB-ARBA"/>
</dbReference>
<dbReference type="InterPro" id="IPR020807">
    <property type="entry name" value="PKS_DH"/>
</dbReference>
<keyword evidence="1" id="KW-0596">Phosphopantetheine</keyword>
<evidence type="ECO:0000256" key="5">
    <source>
        <dbReference type="ARBA" id="ARBA00023268"/>
    </source>
</evidence>
<dbReference type="Gene3D" id="3.40.50.720">
    <property type="entry name" value="NAD(P)-binding Rossmann-like Domain"/>
    <property type="match status" value="2"/>
</dbReference>
<dbReference type="PROSITE" id="PS52004">
    <property type="entry name" value="KS3_2"/>
    <property type="match status" value="1"/>
</dbReference>
<dbReference type="SUPFAM" id="SSF55048">
    <property type="entry name" value="Probable ACP-binding domain of malonyl-CoA ACP transacylase"/>
    <property type="match status" value="1"/>
</dbReference>
<dbReference type="Gene3D" id="3.10.129.110">
    <property type="entry name" value="Polyketide synthase dehydratase"/>
    <property type="match status" value="1"/>
</dbReference>
<dbReference type="Pfam" id="PF00107">
    <property type="entry name" value="ADH_zinc_N"/>
    <property type="match status" value="1"/>
</dbReference>
<evidence type="ECO:0000256" key="3">
    <source>
        <dbReference type="ARBA" id="ARBA00022679"/>
    </source>
</evidence>
<dbReference type="InterPro" id="IPR050091">
    <property type="entry name" value="PKS_NRPS_Biosynth_Enz"/>
</dbReference>
<keyword evidence="13" id="KW-1185">Reference proteome</keyword>
<feature type="region of interest" description="Disordered" evidence="8">
    <location>
        <begin position="901"/>
        <end position="920"/>
    </location>
</feature>
<evidence type="ECO:0000259" key="10">
    <source>
        <dbReference type="PROSITE" id="PS52004"/>
    </source>
</evidence>
<dbReference type="SMART" id="SM00825">
    <property type="entry name" value="PKS_KS"/>
    <property type="match status" value="1"/>
</dbReference>
<evidence type="ECO:0000313" key="12">
    <source>
        <dbReference type="EMBL" id="KAJ8603365.1"/>
    </source>
</evidence>
<feature type="domain" description="Carrier" evidence="9">
    <location>
        <begin position="2516"/>
        <end position="2591"/>
    </location>
</feature>
<dbReference type="CDD" id="cd00833">
    <property type="entry name" value="PKS"/>
    <property type="match status" value="1"/>
</dbReference>
<dbReference type="Pfam" id="PF00109">
    <property type="entry name" value="ketoacyl-synt"/>
    <property type="match status" value="1"/>
</dbReference>
<sequence length="2591" mass="272976">MGGKNTSKEEGIAVCGHAFRFPGKVSDADSLWAALEAKKVMTQPLHETGRWGEEWLSKDGNMDRLAGTWRAKRVGVVDGSDEFDASYFNLSDGEARCMDRQQRQFLELSIEALHRAGIPTQSMQGSNTGVWVGCSTQETLASVSGRAECIKPHTNPGLAQCVIANRVSFFLGCTGPSMAVDTACASTLTVVESAVAAMKLGRCDIAIVGGTNALLLPELTVGYEEMGVLAVQGMCRPFDAAASGYARAEGYGVVVLRNASSAVKAGNSIYAIVRAVRNNHCGNSSGGLTKPSQTAQAELVEKTWGEAGLDPKTATFVEAHGTGTPVGDGEEGSGIAAAFGGGERRVPFASSKATFGHMEPAAAMVSLVKACLIIDRRAIPPQAAWTEGNPNIDWSRVLVPTECMPVEPGSTITIGINAFGFGGSNSHCVLQEYDDDDDDDDDAGRRRRRRANENDDFSKNKNSLWRFGETADDDTSWCCVPFSAASAAALKNLVGKWAAASIPEAPAASVVAWQVAHRSHLQHRCCVVVASKASPKFGETAAAVVEGAVTPSAVVGKPSGVLETTGSGGAWRLLQPASVVVVFAGQGQQHVDMGRRLYATRADFRETIDECDEYYVDATGTSFLETSGLFRGTQATKKIDMNAPAYSVPSICFFQCAMFKLLTGLGLEVRCVVGHSLGELAAGFASGATTLEQTVRVATARAKVQQRRHAGKGGMVAVMASRETVEAICKARGLDELTTAAVNSATSVTMAGDVQQCATLKALCKSVYGLRSAVLRTACAYHSPYVADAEDELKKAFGEALETTSASEGEERSSKRRKSSAATTTTTTTTTKVGGGEAPRPLWISTVTGEAADTCTPQSLWDNVREPVAFDEGFGAAIEASDVVVEIAARPTLGANMSQVASSRFKKEPPPNWSTGADLKQGNETETSALLRVVGNLYVAGALPPKFSWARLNGLPEDLDESAPPPFKTAWAPADVAFRRDSTSFEMQRYVPRAPPRAPMLEKSGIGSPWILDHVVGGKAILPATAMLELVLETLVKIPVALTSISIRSALPIPDDAGIATAAVVRAEIVDDELRVVSASGTHCTMKKAAAAAAACRDDDDALFRGFETLADAAARDREFGEPWDAASIYARTSAMGFSYGPAFARCTEAYIGDDEALAVVSTENAAAAIGFKMNPCVLDAVFHAPLILVGVWSVQIVPVGLARVDFYRELDVTRGVSIVAHTVVTARPQPAGMVCDVAVSYADDLQNPVCVLRGIELAPMTPAPRFGGRGGVLGDDSLYRGVTQPLETASVDVDQLTAAYRAAAAASSAAALEPGGASLLLEGMSRIARYVGARSQQAILELSKRVNGNAPTSKFVPCIARFAELGDSSSDDTLETLKAALPFYEVELEITEAVLDRLPDIAYDTNLMGPLLYDPDRLPRFFDKSFTVDACYDGVAALVKRAVADILETQATCRVLEIGVRFGGLASRVAKALREDYVAKGKCQYVATDLASTFLGDAADILDSRGLEEVHLRRFDLETDPETQGMASNSFDVVVIMSTLHGVVDAAKGLANVCKLAKPGAIVLNVEPTRASLWWLMELWFGAMDVWWRFDDWRRRVVRTSASRPYNSCWCDQAVWMQLFESAPDLEAVADLDVYPQSPLFSTLVSRKKKKKGEDLLLLREAPPPAVVEIIPRATAEAFAAARPTPFLIDAAPTLIVGSSPSSSPLCAELSLAIPGSSTYTLEPGDRADDVLGRISFFFFEPSGIGGGGANVIFCVDVSLDNNNTTKASQSFALALVQAMVSGARFDAAASSLAFVVVRDGDDVEARTEAAFFRGLARPIAAEHTSFQVAAIDVDSNCTNAASLVADALVGYGASEPELTVDETGARTVPRVVRFHGTTSDLPTGRSSLLLVEEEKPPPTLVAEADGSGRADGVEIVPRRRIAATDKDVLVDVTSACLNFKDVMATLGLLDKLGGVGGGLGFGCFGYVAGGQTPVVALANRCIATKAACPETLIVPVPAELLLEKKKISPITWGCVCIYATAYDALVNRAKIGPGDVVLVHSAASAVGQAALHLAARSGASKVFATAGTPEKRRWLAERYGAAYPGVFAANAVGDSRNPAAFQAIIKSATGGEVDVVLSSLSGAEAYAASLSLLGPGGRFVDIAKRDMLGDSSLKMGALLQNVTYASCHLDLLAATKPDAARKVLEDVISAFDSGLFADGDVLTKSVPFEPAAVGAAVKEASGGRVIEKAVFDISAVAAEAVTTTTTTSKAVPGVGGGTYVVVGGLGGIGISVARGLASRGADRVVLVGRRATSISALTRRQRAEVRAVGALCEVRACDATDFDAVSALIEAYASDLKGVVHLGCVLADKPVATMTTDELFTPIETKARVALNLHKATLRLRNLEHFVVATSTQDLLGAGQGNYVAANQMAVDLCRVRKDHGLPGLAVALGPVLGAGMLERDPSVAKILKSVGADFVAVHEAAEAILSGTTFPYLMASRINGVLADDRTNPGKRQRLKWESLVLPARAASAGAGKSAEEKLDLTRKKLAGIFSIAPDEIDIDQPLINYGVDSLLGTELVNVFKRDFGVDVSFTDILANATIAGILGLDEE</sequence>
<evidence type="ECO:0000259" key="11">
    <source>
        <dbReference type="PROSITE" id="PS52019"/>
    </source>
</evidence>
<dbReference type="Gene3D" id="3.90.180.10">
    <property type="entry name" value="Medium-chain alcohol dehydrogenases, catalytic domain"/>
    <property type="match status" value="1"/>
</dbReference>
<protein>
    <recommendedName>
        <fullName evidence="14">Polyketide synthase</fullName>
    </recommendedName>
</protein>
<dbReference type="GO" id="GO:0006633">
    <property type="term" value="P:fatty acid biosynthetic process"/>
    <property type="evidence" value="ECO:0007669"/>
    <property type="project" value="InterPro"/>
</dbReference>
<dbReference type="PANTHER" id="PTHR43775">
    <property type="entry name" value="FATTY ACID SYNTHASE"/>
    <property type="match status" value="1"/>
</dbReference>
<keyword evidence="3" id="KW-0808">Transferase</keyword>
<dbReference type="InterPro" id="IPR036291">
    <property type="entry name" value="NAD(P)-bd_dom_sf"/>
</dbReference>
<dbReference type="SMART" id="SM00822">
    <property type="entry name" value="PKS_KR"/>
    <property type="match status" value="1"/>
</dbReference>
<dbReference type="SMART" id="SM00827">
    <property type="entry name" value="PKS_AT"/>
    <property type="match status" value="1"/>
</dbReference>
<dbReference type="Proteomes" id="UP001230188">
    <property type="component" value="Unassembled WGS sequence"/>
</dbReference>
<dbReference type="SUPFAM" id="SSF53901">
    <property type="entry name" value="Thiolase-like"/>
    <property type="match status" value="1"/>
</dbReference>
<dbReference type="CDD" id="cd05195">
    <property type="entry name" value="enoyl_red"/>
    <property type="match status" value="1"/>
</dbReference>
<evidence type="ECO:0000256" key="2">
    <source>
        <dbReference type="ARBA" id="ARBA00022553"/>
    </source>
</evidence>
<keyword evidence="4" id="KW-0521">NADP</keyword>
<keyword evidence="6" id="KW-0012">Acyltransferase</keyword>
<dbReference type="GO" id="GO:0031177">
    <property type="term" value="F:phosphopantetheine binding"/>
    <property type="evidence" value="ECO:0007669"/>
    <property type="project" value="InterPro"/>
</dbReference>
<dbReference type="Pfam" id="PF02801">
    <property type="entry name" value="Ketoacyl-synt_C"/>
    <property type="match status" value="1"/>
</dbReference>
<dbReference type="InterPro" id="IPR036736">
    <property type="entry name" value="ACP-like_sf"/>
</dbReference>
<dbReference type="SMART" id="SM00823">
    <property type="entry name" value="PKS_PP"/>
    <property type="match status" value="1"/>
</dbReference>
<dbReference type="Gene3D" id="3.40.366.10">
    <property type="entry name" value="Malonyl-Coenzyme A Acyl Carrier Protein, domain 2"/>
    <property type="match status" value="1"/>
</dbReference>
<keyword evidence="2" id="KW-0597">Phosphoprotein</keyword>
<dbReference type="Pfam" id="PF00550">
    <property type="entry name" value="PP-binding"/>
    <property type="match status" value="1"/>
</dbReference>
<reference evidence="12" key="1">
    <citation type="submission" date="2023-01" db="EMBL/GenBank/DDBJ databases">
        <title>Metagenome sequencing of chrysophaentin producing Chrysophaeum taylorii.</title>
        <authorList>
            <person name="Davison J."/>
            <person name="Bewley C."/>
        </authorList>
    </citation>
    <scope>NUCLEOTIDE SEQUENCE</scope>
    <source>
        <strain evidence="12">NIES-1699</strain>
    </source>
</reference>
<dbReference type="SUPFAM" id="SSF51735">
    <property type="entry name" value="NAD(P)-binding Rossmann-fold domains"/>
    <property type="match status" value="3"/>
</dbReference>
<dbReference type="InterPro" id="IPR049552">
    <property type="entry name" value="PKS_DH_N"/>
</dbReference>
<dbReference type="InterPro" id="IPR014043">
    <property type="entry name" value="Acyl_transferase_dom"/>
</dbReference>
<dbReference type="InterPro" id="IPR020806">
    <property type="entry name" value="PKS_PP-bd"/>
</dbReference>
<keyword evidence="5" id="KW-0511">Multifunctional enzyme</keyword>
<dbReference type="InterPro" id="IPR049551">
    <property type="entry name" value="PKS_DH_C"/>
</dbReference>
<evidence type="ECO:0000256" key="1">
    <source>
        <dbReference type="ARBA" id="ARBA00022450"/>
    </source>
</evidence>
<dbReference type="InterPro" id="IPR009081">
    <property type="entry name" value="PP-bd_ACP"/>
</dbReference>
<dbReference type="SUPFAM" id="SSF50129">
    <property type="entry name" value="GroES-like"/>
    <property type="match status" value="1"/>
</dbReference>
<dbReference type="Pfam" id="PF08242">
    <property type="entry name" value="Methyltransf_12"/>
    <property type="match status" value="1"/>
</dbReference>
<dbReference type="GO" id="GO:0004315">
    <property type="term" value="F:3-oxoacyl-[acyl-carrier-protein] synthase activity"/>
    <property type="evidence" value="ECO:0007669"/>
    <property type="project" value="InterPro"/>
</dbReference>
<dbReference type="InterPro" id="IPR020841">
    <property type="entry name" value="PKS_Beta-ketoAc_synthase_dom"/>
</dbReference>
<dbReference type="Gene3D" id="3.40.50.150">
    <property type="entry name" value="Vaccinia Virus protein VP39"/>
    <property type="match status" value="1"/>
</dbReference>
<dbReference type="SUPFAM" id="SSF47336">
    <property type="entry name" value="ACP-like"/>
    <property type="match status" value="1"/>
</dbReference>
<dbReference type="EMBL" id="JAQMWT010000356">
    <property type="protein sequence ID" value="KAJ8603365.1"/>
    <property type="molecule type" value="Genomic_DNA"/>
</dbReference>
<dbReference type="Gene3D" id="1.10.1200.10">
    <property type="entry name" value="ACP-like"/>
    <property type="match status" value="1"/>
</dbReference>
<dbReference type="InterPro" id="IPR016035">
    <property type="entry name" value="Acyl_Trfase/lysoPLipase"/>
</dbReference>
<feature type="domain" description="Ketosynthase family 3 (KS3)" evidence="10">
    <location>
        <begin position="9"/>
        <end position="432"/>
    </location>
</feature>
<dbReference type="InterPro" id="IPR001227">
    <property type="entry name" value="Ac_transferase_dom_sf"/>
</dbReference>
<dbReference type="SUPFAM" id="SSF52151">
    <property type="entry name" value="FabD/lysophospholipase-like"/>
    <property type="match status" value="1"/>
</dbReference>
<dbReference type="InterPro" id="IPR013217">
    <property type="entry name" value="Methyltransf_12"/>
</dbReference>
<evidence type="ECO:0008006" key="14">
    <source>
        <dbReference type="Google" id="ProtNLM"/>
    </source>
</evidence>
<dbReference type="InterPro" id="IPR013968">
    <property type="entry name" value="PKS_KR"/>
</dbReference>
<evidence type="ECO:0000313" key="13">
    <source>
        <dbReference type="Proteomes" id="UP001230188"/>
    </source>
</evidence>